<dbReference type="EMBL" id="LAZR01015254">
    <property type="protein sequence ID" value="KKM13977.1"/>
    <property type="molecule type" value="Genomic_DNA"/>
</dbReference>
<accession>A0A0F9HFS8</accession>
<evidence type="ECO:0000313" key="1">
    <source>
        <dbReference type="EMBL" id="KKM13977.1"/>
    </source>
</evidence>
<dbReference type="AlphaFoldDB" id="A0A0F9HFS8"/>
<gene>
    <name evidence="1" type="ORF">LCGC14_1710790</name>
</gene>
<protein>
    <submittedName>
        <fullName evidence="1">Uncharacterized protein</fullName>
    </submittedName>
</protein>
<organism evidence="1">
    <name type="scientific">marine sediment metagenome</name>
    <dbReference type="NCBI Taxonomy" id="412755"/>
    <lineage>
        <taxon>unclassified sequences</taxon>
        <taxon>metagenomes</taxon>
        <taxon>ecological metagenomes</taxon>
    </lineage>
</organism>
<reference evidence="1" key="1">
    <citation type="journal article" date="2015" name="Nature">
        <title>Complex archaea that bridge the gap between prokaryotes and eukaryotes.</title>
        <authorList>
            <person name="Spang A."/>
            <person name="Saw J.H."/>
            <person name="Jorgensen S.L."/>
            <person name="Zaremba-Niedzwiedzka K."/>
            <person name="Martijn J."/>
            <person name="Lind A.E."/>
            <person name="van Eijk R."/>
            <person name="Schleper C."/>
            <person name="Guy L."/>
            <person name="Ettema T.J."/>
        </authorList>
    </citation>
    <scope>NUCLEOTIDE SEQUENCE</scope>
</reference>
<sequence length="99" mass="11652">MADKRCEDCGHYTGCYAECMFDLDFDIPSIYVCRCLEKESPVTAFVWPFVLTSAEIAAWIQVSPRMREHLATLIKEREPFIAQIDQRKTYRHWSDNDEI</sequence>
<comment type="caution">
    <text evidence="1">The sequence shown here is derived from an EMBL/GenBank/DDBJ whole genome shotgun (WGS) entry which is preliminary data.</text>
</comment>
<name>A0A0F9HFS8_9ZZZZ</name>
<proteinExistence type="predicted"/>